<dbReference type="Pfam" id="PF20700">
    <property type="entry name" value="Mutator"/>
    <property type="match status" value="1"/>
</dbReference>
<evidence type="ECO:0000256" key="1">
    <source>
        <dbReference type="SAM" id="MobiDB-lite"/>
    </source>
</evidence>
<dbReference type="EMBL" id="JAODUO010000110">
    <property type="protein sequence ID" value="KAK2189279.1"/>
    <property type="molecule type" value="Genomic_DNA"/>
</dbReference>
<protein>
    <recommendedName>
        <fullName evidence="2">Mutator-like transposase domain-containing protein</fullName>
    </recommendedName>
</protein>
<evidence type="ECO:0000313" key="3">
    <source>
        <dbReference type="EMBL" id="KAK2189279.1"/>
    </source>
</evidence>
<comment type="caution">
    <text evidence="3">The sequence shown here is derived from an EMBL/GenBank/DDBJ whole genome shotgun (WGS) entry which is preliminary data.</text>
</comment>
<feature type="compositionally biased region" description="Polar residues" evidence="1">
    <location>
        <begin position="1"/>
        <end position="14"/>
    </location>
</feature>
<feature type="region of interest" description="Disordered" evidence="1">
    <location>
        <begin position="1"/>
        <end position="30"/>
    </location>
</feature>
<gene>
    <name evidence="3" type="ORF">NP493_111g03027</name>
</gene>
<dbReference type="Proteomes" id="UP001209878">
    <property type="component" value="Unassembled WGS sequence"/>
</dbReference>
<accession>A0AAD9UH31</accession>
<dbReference type="AlphaFoldDB" id="A0AAD9UH31"/>
<proteinExistence type="predicted"/>
<dbReference type="InterPro" id="IPR049012">
    <property type="entry name" value="Mutator_transp_dom"/>
</dbReference>
<evidence type="ECO:0000313" key="4">
    <source>
        <dbReference type="Proteomes" id="UP001209878"/>
    </source>
</evidence>
<evidence type="ECO:0000259" key="2">
    <source>
        <dbReference type="Pfam" id="PF20700"/>
    </source>
</evidence>
<keyword evidence="4" id="KW-1185">Reference proteome</keyword>
<reference evidence="3" key="1">
    <citation type="journal article" date="2023" name="Mol. Biol. Evol.">
        <title>Third-Generation Sequencing Reveals the Adaptive Role of the Epigenome in Three Deep-Sea Polychaetes.</title>
        <authorList>
            <person name="Perez M."/>
            <person name="Aroh O."/>
            <person name="Sun Y."/>
            <person name="Lan Y."/>
            <person name="Juniper S.K."/>
            <person name="Young C.R."/>
            <person name="Angers B."/>
            <person name="Qian P.Y."/>
        </authorList>
    </citation>
    <scope>NUCLEOTIDE SEQUENCE</scope>
    <source>
        <strain evidence="3">R07B-5</strain>
    </source>
</reference>
<organism evidence="3 4">
    <name type="scientific">Ridgeia piscesae</name>
    <name type="common">Tubeworm</name>
    <dbReference type="NCBI Taxonomy" id="27915"/>
    <lineage>
        <taxon>Eukaryota</taxon>
        <taxon>Metazoa</taxon>
        <taxon>Spiralia</taxon>
        <taxon>Lophotrochozoa</taxon>
        <taxon>Annelida</taxon>
        <taxon>Polychaeta</taxon>
        <taxon>Sedentaria</taxon>
        <taxon>Canalipalpata</taxon>
        <taxon>Sabellida</taxon>
        <taxon>Siboglinidae</taxon>
        <taxon>Ridgeia</taxon>
    </lineage>
</organism>
<feature type="domain" description="Mutator-like transposase" evidence="2">
    <location>
        <begin position="38"/>
        <end position="198"/>
    </location>
</feature>
<name>A0AAD9UH31_RIDPI</name>
<sequence>MRKETTVQTLTQTGRIPDSEGRPGSTKLLRPLRNRGYDVSCPGHEACTATIPVDEPISEYRMGREMGLSLAKDNGRVKFVATGGDTLGSHGIQAGMPAIATERQSDTTHLGETQFRHIIKTPFSPRMFPGDSAVIRAENKKMFAEDVKNRCQKIYTDMHTLYAGDVAVITKKMPRTIQATLDCYAGSCRNCRRHGSVCKGGTRKNCGATQRHASA</sequence>